<dbReference type="GeneID" id="39988296"/>
<dbReference type="VEuPathDB" id="TriTrypDB:TM35_000301930"/>
<name>A0A1X0NNS3_9TRYP</name>
<gene>
    <name evidence="2" type="ORF">TM35_000301930</name>
</gene>
<protein>
    <submittedName>
        <fullName evidence="2">Uncharacterized protein</fullName>
    </submittedName>
</protein>
<feature type="transmembrane region" description="Helical" evidence="1">
    <location>
        <begin position="41"/>
        <end position="61"/>
    </location>
</feature>
<dbReference type="AlphaFoldDB" id="A0A1X0NNS3"/>
<evidence type="ECO:0000313" key="3">
    <source>
        <dbReference type="Proteomes" id="UP000192257"/>
    </source>
</evidence>
<keyword evidence="1" id="KW-0812">Transmembrane</keyword>
<dbReference type="RefSeq" id="XP_028880219.1">
    <property type="nucleotide sequence ID" value="XM_029028516.1"/>
</dbReference>
<evidence type="ECO:0000313" key="2">
    <source>
        <dbReference type="EMBL" id="ORC86153.1"/>
    </source>
</evidence>
<keyword evidence="1" id="KW-1133">Transmembrane helix</keyword>
<dbReference type="Proteomes" id="UP000192257">
    <property type="component" value="Unassembled WGS sequence"/>
</dbReference>
<reference evidence="2 3" key="1">
    <citation type="submission" date="2017-03" db="EMBL/GenBank/DDBJ databases">
        <title>An alternative strategy for trypanosome survival in the mammalian bloodstream revealed through genome and transcriptome analysis of the ubiquitous bovine parasite Trypanosoma (Megatrypanum) theileri.</title>
        <authorList>
            <person name="Kelly S."/>
            <person name="Ivens A."/>
            <person name="Mott A."/>
            <person name="O'Neill E."/>
            <person name="Emms D."/>
            <person name="Macleod O."/>
            <person name="Voorheis P."/>
            <person name="Matthews J."/>
            <person name="Matthews K."/>
            <person name="Carrington M."/>
        </authorList>
    </citation>
    <scope>NUCLEOTIDE SEQUENCE [LARGE SCALE GENOMIC DNA]</scope>
    <source>
        <strain evidence="2">Edinburgh</strain>
    </source>
</reference>
<keyword evidence="1" id="KW-0472">Membrane</keyword>
<dbReference type="OrthoDB" id="271172at2759"/>
<keyword evidence="3" id="KW-1185">Reference proteome</keyword>
<dbReference type="EMBL" id="NBCO01000030">
    <property type="protein sequence ID" value="ORC86153.1"/>
    <property type="molecule type" value="Genomic_DNA"/>
</dbReference>
<comment type="caution">
    <text evidence="2">The sequence shown here is derived from an EMBL/GenBank/DDBJ whole genome shotgun (WGS) entry which is preliminary data.</text>
</comment>
<evidence type="ECO:0000256" key="1">
    <source>
        <dbReference type="SAM" id="Phobius"/>
    </source>
</evidence>
<organism evidence="2 3">
    <name type="scientific">Trypanosoma theileri</name>
    <dbReference type="NCBI Taxonomy" id="67003"/>
    <lineage>
        <taxon>Eukaryota</taxon>
        <taxon>Discoba</taxon>
        <taxon>Euglenozoa</taxon>
        <taxon>Kinetoplastea</taxon>
        <taxon>Metakinetoplastina</taxon>
        <taxon>Trypanosomatida</taxon>
        <taxon>Trypanosomatidae</taxon>
        <taxon>Trypanosoma</taxon>
    </lineage>
</organism>
<sequence>MDRLSIILYRINPDDYPQYMQCERSSEQPGTLLMESRAMQGVRRVVPVGYLFSLFYFYAYYRPRLPFADRSLARLHHYFYPSAGYSTPIGIISGLAYACVQDGYTDCSLESVKQAKERERGRAIMAWKQQQQLQREMEKEMEGNVGEATLRKWLSWCGVSLHPNKQKPPVSQRETSYEDFLDPNGIISVGKQTREIHDPSFYHYYTKEQVDALVSKAMKLRQSPDEERWLKTSGRLGAYGIMGMLLLWNSGGLFFRLFMGLGLGVVSASVISGTKLDA</sequence>
<feature type="transmembrane region" description="Helical" evidence="1">
    <location>
        <begin position="229"/>
        <end position="248"/>
    </location>
</feature>
<proteinExistence type="predicted"/>
<accession>A0A1X0NNS3</accession>